<dbReference type="Proteomes" id="UP000583556">
    <property type="component" value="Unassembled WGS sequence"/>
</dbReference>
<dbReference type="Pfam" id="PF01112">
    <property type="entry name" value="Asparaginase_2"/>
    <property type="match status" value="1"/>
</dbReference>
<evidence type="ECO:0000256" key="3">
    <source>
        <dbReference type="ARBA" id="ARBA00022813"/>
    </source>
</evidence>
<feature type="site" description="Cleavage; by autolysis" evidence="7">
    <location>
        <begin position="182"/>
        <end position="183"/>
    </location>
</feature>
<evidence type="ECO:0000256" key="2">
    <source>
        <dbReference type="ARBA" id="ARBA00022801"/>
    </source>
</evidence>
<dbReference type="CDD" id="cd04701">
    <property type="entry name" value="Asparaginase_2"/>
    <property type="match status" value="1"/>
</dbReference>
<dbReference type="AlphaFoldDB" id="A0A7Y0BQE3"/>
<keyword evidence="2" id="KW-0378">Hydrolase</keyword>
<keyword evidence="1" id="KW-0645">Protease</keyword>
<evidence type="ECO:0000256" key="7">
    <source>
        <dbReference type="PIRSR" id="PIRSR600246-3"/>
    </source>
</evidence>
<dbReference type="FunFam" id="3.60.20.30:FF:000001">
    <property type="entry name" value="Isoaspartyl peptidase/L-asparaginase"/>
    <property type="match status" value="1"/>
</dbReference>
<evidence type="ECO:0000313" key="8">
    <source>
        <dbReference type="EMBL" id="NML94721.1"/>
    </source>
</evidence>
<evidence type="ECO:0000256" key="6">
    <source>
        <dbReference type="PIRSR" id="PIRSR600246-2"/>
    </source>
</evidence>
<evidence type="ECO:0000313" key="9">
    <source>
        <dbReference type="Proteomes" id="UP000583556"/>
    </source>
</evidence>
<evidence type="ECO:0000256" key="1">
    <source>
        <dbReference type="ARBA" id="ARBA00022670"/>
    </source>
</evidence>
<dbReference type="GO" id="GO:0016811">
    <property type="term" value="F:hydrolase activity, acting on carbon-nitrogen (but not peptide) bonds, in linear amides"/>
    <property type="evidence" value="ECO:0007669"/>
    <property type="project" value="UniProtKB-ARBA"/>
</dbReference>
<keyword evidence="3" id="KW-0068">Autocatalytic cleavage</keyword>
<reference evidence="8 9" key="1">
    <citation type="submission" date="2020-04" db="EMBL/GenBank/DDBJ databases">
        <title>Novosphingobium sp. TW-4 isolated from soil.</title>
        <authorList>
            <person name="Dahal R.H."/>
            <person name="Chaudhary D.K."/>
        </authorList>
    </citation>
    <scope>NUCLEOTIDE SEQUENCE [LARGE SCALE GENOMIC DNA]</scope>
    <source>
        <strain evidence="8 9">TW-4</strain>
    </source>
</reference>
<dbReference type="EMBL" id="JABBGM010000005">
    <property type="protein sequence ID" value="NML94721.1"/>
    <property type="molecule type" value="Genomic_DNA"/>
</dbReference>
<dbReference type="GO" id="GO:0006508">
    <property type="term" value="P:proteolysis"/>
    <property type="evidence" value="ECO:0007669"/>
    <property type="project" value="UniProtKB-KW"/>
</dbReference>
<name>A0A7Y0BQE3_9SPHN</name>
<dbReference type="InterPro" id="IPR000246">
    <property type="entry name" value="Peptidase_T2"/>
</dbReference>
<dbReference type="InterPro" id="IPR029055">
    <property type="entry name" value="Ntn_hydrolases_N"/>
</dbReference>
<feature type="binding site" evidence="6">
    <location>
        <begin position="211"/>
        <end position="214"/>
    </location>
    <ligand>
        <name>substrate</name>
    </ligand>
</feature>
<feature type="binding site" evidence="6">
    <location>
        <begin position="234"/>
        <end position="237"/>
    </location>
    <ligand>
        <name>substrate</name>
    </ligand>
</feature>
<evidence type="ECO:0000256" key="5">
    <source>
        <dbReference type="PIRSR" id="PIRSR600246-1"/>
    </source>
</evidence>
<organism evidence="8 9">
    <name type="scientific">Novosphingobium olei</name>
    <dbReference type="NCBI Taxonomy" id="2728851"/>
    <lineage>
        <taxon>Bacteria</taxon>
        <taxon>Pseudomonadati</taxon>
        <taxon>Pseudomonadota</taxon>
        <taxon>Alphaproteobacteria</taxon>
        <taxon>Sphingomonadales</taxon>
        <taxon>Sphingomonadaceae</taxon>
        <taxon>Novosphingobium</taxon>
    </lineage>
</organism>
<comment type="caution">
    <text evidence="8">The sequence shown here is derived from an EMBL/GenBank/DDBJ whole genome shotgun (WGS) entry which is preliminary data.</text>
</comment>
<sequence length="317" mass="32298">MTETSQTTATDETRWSIAIHGGAGSMTPETMDASAVALHEAALSAALAAGEAVLAAGGSAIDAVTAAVVALEDDPLFNAGRGAVFTYHGTNELDAAVMDGASRGAGAVAGVTHTKNPVKLARKVMEAGPHVFLSGAGAEEFAREQGVEQCDEDWFATEERWRQLQELKARKLGWFDDGLKYGTVGAVARDAAGHVAAATSTGGLTGKRWNRIGDSPVIGAGTYADDRAGAVSCTGSGEQFIRAGVAHEICARIRLAGKSAQGAAEAVLAEVGAMGGVGGVIVATPSGDTAMAFTTPGMFRARSDSSGKRSVGIFRQD</sequence>
<gene>
    <name evidence="8" type="ORF">HHL27_13685</name>
</gene>
<protein>
    <recommendedName>
        <fullName evidence="4">Isoaspartyl peptidase</fullName>
    </recommendedName>
</protein>
<dbReference type="PANTHER" id="PTHR10188:SF6">
    <property type="entry name" value="N(4)-(BETA-N-ACETYLGLUCOSAMINYL)-L-ASPARAGINASE"/>
    <property type="match status" value="1"/>
</dbReference>
<dbReference type="Gene3D" id="3.60.20.30">
    <property type="entry name" value="(Glycosyl)asparaginase"/>
    <property type="match status" value="1"/>
</dbReference>
<proteinExistence type="predicted"/>
<accession>A0A7Y0BQE3</accession>
<keyword evidence="9" id="KW-1185">Reference proteome</keyword>
<dbReference type="SUPFAM" id="SSF56235">
    <property type="entry name" value="N-terminal nucleophile aminohydrolases (Ntn hydrolases)"/>
    <property type="match status" value="1"/>
</dbReference>
<dbReference type="GO" id="GO:0008233">
    <property type="term" value="F:peptidase activity"/>
    <property type="evidence" value="ECO:0007669"/>
    <property type="project" value="UniProtKB-KW"/>
</dbReference>
<dbReference type="RefSeq" id="WP_169493972.1">
    <property type="nucleotide sequence ID" value="NZ_JABBGM010000005.1"/>
</dbReference>
<feature type="active site" description="Nucleophile" evidence="5">
    <location>
        <position position="183"/>
    </location>
</feature>
<dbReference type="PANTHER" id="PTHR10188">
    <property type="entry name" value="L-ASPARAGINASE"/>
    <property type="match status" value="1"/>
</dbReference>
<evidence type="ECO:0000256" key="4">
    <source>
        <dbReference type="ARBA" id="ARBA00069124"/>
    </source>
</evidence>